<dbReference type="Pfam" id="PF00723">
    <property type="entry name" value="Glyco_hydro_15"/>
    <property type="match status" value="1"/>
</dbReference>
<feature type="domain" description="GH15-like" evidence="2">
    <location>
        <begin position="229"/>
        <end position="594"/>
    </location>
</feature>
<protein>
    <submittedName>
        <fullName evidence="4">GH15 family glucan-1,4-alpha-glucosidase</fullName>
    </submittedName>
</protein>
<gene>
    <name evidence="4" type="ORF">HNR42_001635</name>
</gene>
<dbReference type="InterPro" id="IPR011613">
    <property type="entry name" value="GH15-like"/>
</dbReference>
<dbReference type="PANTHER" id="PTHR31616">
    <property type="entry name" value="TREHALASE"/>
    <property type="match status" value="1"/>
</dbReference>
<dbReference type="GO" id="GO:0004553">
    <property type="term" value="F:hydrolase activity, hydrolyzing O-glycosyl compounds"/>
    <property type="evidence" value="ECO:0007669"/>
    <property type="project" value="TreeGrafter"/>
</dbReference>
<evidence type="ECO:0000256" key="1">
    <source>
        <dbReference type="SAM" id="MobiDB-lite"/>
    </source>
</evidence>
<dbReference type="GO" id="GO:0005975">
    <property type="term" value="P:carbohydrate metabolic process"/>
    <property type="evidence" value="ECO:0007669"/>
    <property type="project" value="InterPro"/>
</dbReference>
<feature type="domain" description="Trehalase-like N-terminal" evidence="3">
    <location>
        <begin position="8"/>
        <end position="160"/>
    </location>
</feature>
<dbReference type="InterPro" id="IPR045582">
    <property type="entry name" value="Trehalase-like_N"/>
</dbReference>
<dbReference type="AlphaFoldDB" id="A0A841I1A4"/>
<dbReference type="InterPro" id="IPR008928">
    <property type="entry name" value="6-hairpin_glycosidase_sf"/>
</dbReference>
<evidence type="ECO:0000259" key="3">
    <source>
        <dbReference type="Pfam" id="PF19291"/>
    </source>
</evidence>
<evidence type="ECO:0000259" key="2">
    <source>
        <dbReference type="Pfam" id="PF00723"/>
    </source>
</evidence>
<dbReference type="SUPFAM" id="SSF48208">
    <property type="entry name" value="Six-hairpin glycosidases"/>
    <property type="match status" value="1"/>
</dbReference>
<dbReference type="EMBL" id="JACHHG010000005">
    <property type="protein sequence ID" value="MBB6098210.1"/>
    <property type="molecule type" value="Genomic_DNA"/>
</dbReference>
<dbReference type="Gene3D" id="1.50.10.10">
    <property type="match status" value="1"/>
</dbReference>
<keyword evidence="5" id="KW-1185">Reference proteome</keyword>
<feature type="region of interest" description="Disordered" evidence="1">
    <location>
        <begin position="609"/>
        <end position="632"/>
    </location>
</feature>
<proteinExistence type="predicted"/>
<organism evidence="4 5">
    <name type="scientific">Deinobacterium chartae</name>
    <dbReference type="NCBI Taxonomy" id="521158"/>
    <lineage>
        <taxon>Bacteria</taxon>
        <taxon>Thermotogati</taxon>
        <taxon>Deinococcota</taxon>
        <taxon>Deinococci</taxon>
        <taxon>Deinococcales</taxon>
        <taxon>Deinococcaceae</taxon>
        <taxon>Deinobacterium</taxon>
    </lineage>
</organism>
<dbReference type="Proteomes" id="UP000569951">
    <property type="component" value="Unassembled WGS sequence"/>
</dbReference>
<name>A0A841I1A4_9DEIO</name>
<dbReference type="PANTHER" id="PTHR31616:SF0">
    <property type="entry name" value="GLUCAN 1,4-ALPHA-GLUCOSIDASE"/>
    <property type="match status" value="1"/>
</dbReference>
<comment type="caution">
    <text evidence="4">The sequence shown here is derived from an EMBL/GenBank/DDBJ whole genome shotgun (WGS) entry which is preliminary data.</text>
</comment>
<reference evidence="4 5" key="1">
    <citation type="submission" date="2020-08" db="EMBL/GenBank/DDBJ databases">
        <title>Genomic Encyclopedia of Type Strains, Phase IV (KMG-IV): sequencing the most valuable type-strain genomes for metagenomic binning, comparative biology and taxonomic classification.</title>
        <authorList>
            <person name="Goeker M."/>
        </authorList>
    </citation>
    <scope>NUCLEOTIDE SEQUENCE [LARGE SCALE GENOMIC DNA]</scope>
    <source>
        <strain evidence="4 5">DSM 21458</strain>
    </source>
</reference>
<evidence type="ECO:0000313" key="5">
    <source>
        <dbReference type="Proteomes" id="UP000569951"/>
    </source>
</evidence>
<accession>A0A841I1A4</accession>
<dbReference type="RefSeq" id="WP_183986406.1">
    <property type="nucleotide sequence ID" value="NZ_JACHHG010000005.1"/>
</dbReference>
<dbReference type="InterPro" id="IPR012341">
    <property type="entry name" value="6hp_glycosidase-like_sf"/>
</dbReference>
<sequence>MARYKQLKSYGLIGNLETCALVGKDGAVEWLCWPRLDAPSVFASLLDLEVGGHFRIRPCGSYASLQRYREDTNVLETTFETATGRLVLVDFMPVQTGNEERPLRALLRRVRVEDGAVRLELGFRPRFDYARGHTRLEVTGNSVRAWQGEQALRLDGPEGLVLKDLADGSQEVQGRWLLTQGEDLWFVLQDDAAAALSEPECERLLNRDLSFWRRWVRRPPQLPCLERNPYREIVQRSALALKLLCCDPEGGIAAAPTTSLPEEIGGVRNWDYRYAWIRDSSFTVQALYDLGFIEEARRHLHWFRAVCKEVTHPSELRVMYGLDRRPAPPEQNLNHLEGYRGSKPVRIGNGAVDQLQLDIYGELVNAFYETVRYDKELNQEDWDWVRRLTDYVCEAWTLPDAGIWEVRSEPRHHTYSKLMCWVALDRSIRLAEERGFDAPLDTWRTVRQDIREAILTQGFSPRLNAFVQYFGGEELDATSLLIPVLEFLPPEDPRVQGTLEATLQHLTHDGLVQRYGSGTDDGLTGGEGAFILCSFWLVDALAISGRMQEAEALFDHLLDYASPLGLIAEEVDLRTGELLGNFPQAYSHVGLINSVLYLCRFRLTGATPDPVGTPQRTREKLAQSGENLRSQP</sequence>
<evidence type="ECO:0000313" key="4">
    <source>
        <dbReference type="EMBL" id="MBB6098210.1"/>
    </source>
</evidence>
<dbReference type="Pfam" id="PF19291">
    <property type="entry name" value="TREH_N"/>
    <property type="match status" value="1"/>
</dbReference>